<dbReference type="Proteomes" id="UP000561459">
    <property type="component" value="Unassembled WGS sequence"/>
</dbReference>
<dbReference type="AlphaFoldDB" id="A0A7W6CBA4"/>
<reference evidence="1 2" key="1">
    <citation type="submission" date="2020-08" db="EMBL/GenBank/DDBJ databases">
        <title>Genomic Encyclopedia of Type Strains, Phase IV (KMG-IV): sequencing the most valuable type-strain genomes for metagenomic binning, comparative biology and taxonomic classification.</title>
        <authorList>
            <person name="Goeker M."/>
        </authorList>
    </citation>
    <scope>NUCLEOTIDE SEQUENCE [LARGE SCALE GENOMIC DNA]</scope>
    <source>
        <strain evidence="1 2">DSM 27568</strain>
    </source>
</reference>
<gene>
    <name evidence="1" type="ORF">GGR39_003454</name>
</gene>
<dbReference type="EMBL" id="JACIDY010000022">
    <property type="protein sequence ID" value="MBB3941772.1"/>
    <property type="molecule type" value="Genomic_DNA"/>
</dbReference>
<keyword evidence="2" id="KW-1185">Reference proteome</keyword>
<name>A0A7W6CBA4_9SPHN</name>
<comment type="caution">
    <text evidence="1">The sequence shown here is derived from an EMBL/GenBank/DDBJ whole genome shotgun (WGS) entry which is preliminary data.</text>
</comment>
<evidence type="ECO:0000313" key="1">
    <source>
        <dbReference type="EMBL" id="MBB3941772.1"/>
    </source>
</evidence>
<evidence type="ECO:0000313" key="2">
    <source>
        <dbReference type="Proteomes" id="UP000561459"/>
    </source>
</evidence>
<sequence>MPNHKAINDPAAKHLKGIDLFVTGTRSPKTP</sequence>
<protein>
    <submittedName>
        <fullName evidence="1">Uncharacterized protein</fullName>
    </submittedName>
</protein>
<proteinExistence type="predicted"/>
<feature type="non-terminal residue" evidence="1">
    <location>
        <position position="31"/>
    </location>
</feature>
<accession>A0A7W6CBA4</accession>
<organism evidence="1 2">
    <name type="scientific">Novosphingobium fluoreni</name>
    <dbReference type="NCBI Taxonomy" id="1391222"/>
    <lineage>
        <taxon>Bacteria</taxon>
        <taxon>Pseudomonadati</taxon>
        <taxon>Pseudomonadota</taxon>
        <taxon>Alphaproteobacteria</taxon>
        <taxon>Sphingomonadales</taxon>
        <taxon>Sphingomonadaceae</taxon>
        <taxon>Novosphingobium</taxon>
    </lineage>
</organism>